<dbReference type="FunFam" id="3.90.260.10:FF:000001">
    <property type="entry name" value="Protein-glutamine gamma-glutamyltransferase 2"/>
    <property type="match status" value="1"/>
</dbReference>
<comment type="similarity">
    <text evidence="2">Belongs to the transglutaminase superfamily. Transglutaminase family.</text>
</comment>
<evidence type="ECO:0000256" key="5">
    <source>
        <dbReference type="ARBA" id="ARBA00022837"/>
    </source>
</evidence>
<dbReference type="InParanoid" id="K1QKI2"/>
<dbReference type="GO" id="GO:0046872">
    <property type="term" value="F:metal ion binding"/>
    <property type="evidence" value="ECO:0007669"/>
    <property type="project" value="UniProtKB-KW"/>
</dbReference>
<dbReference type="GO" id="GO:0003810">
    <property type="term" value="F:protein-glutamine gamma-glutamyltransferase activity"/>
    <property type="evidence" value="ECO:0007669"/>
    <property type="project" value="UniProtKB-EC"/>
</dbReference>
<keyword evidence="3" id="KW-0808">Transferase</keyword>
<feature type="compositionally biased region" description="Basic and acidic residues" evidence="8">
    <location>
        <begin position="934"/>
        <end position="946"/>
    </location>
</feature>
<feature type="region of interest" description="Disordered" evidence="8">
    <location>
        <begin position="70"/>
        <end position="165"/>
    </location>
</feature>
<dbReference type="InterPro" id="IPR014756">
    <property type="entry name" value="Ig_E-set"/>
</dbReference>
<evidence type="ECO:0000256" key="4">
    <source>
        <dbReference type="ARBA" id="ARBA00022723"/>
    </source>
</evidence>
<feature type="domain" description="Transglutaminase-like" evidence="9">
    <location>
        <begin position="1248"/>
        <end position="1345"/>
    </location>
</feature>
<evidence type="ECO:0000256" key="7">
    <source>
        <dbReference type="ARBA" id="ARBA00024222"/>
    </source>
</evidence>
<dbReference type="EC" id="2.3.2.13" evidence="7"/>
<comment type="cofactor">
    <cofactor evidence="1">
        <name>Ca(2+)</name>
        <dbReference type="ChEBI" id="CHEBI:29108"/>
    </cofactor>
</comment>
<dbReference type="InterPro" id="IPR013783">
    <property type="entry name" value="Ig-like_fold"/>
</dbReference>
<evidence type="ECO:0000256" key="8">
    <source>
        <dbReference type="SAM" id="MobiDB-lite"/>
    </source>
</evidence>
<feature type="region of interest" description="Disordered" evidence="8">
    <location>
        <begin position="620"/>
        <end position="640"/>
    </location>
</feature>
<dbReference type="SUPFAM" id="SSF49309">
    <property type="entry name" value="Transglutaminase, two C-terminal domains"/>
    <property type="match status" value="4"/>
</dbReference>
<name>K1QKI2_MAGGI</name>
<dbReference type="PANTHER" id="PTHR11590:SF40">
    <property type="entry name" value="HEMOCYTE PROTEIN-GLUTAMINE GAMMA-GLUTAMYLTRANSFERASE-LIKE PROTEIN"/>
    <property type="match status" value="1"/>
</dbReference>
<feature type="domain" description="Transglutaminase-like" evidence="9">
    <location>
        <begin position="528"/>
        <end position="563"/>
    </location>
</feature>
<reference evidence="10" key="1">
    <citation type="journal article" date="2012" name="Nature">
        <title>The oyster genome reveals stress adaptation and complexity of shell formation.</title>
        <authorList>
            <person name="Zhang G."/>
            <person name="Fang X."/>
            <person name="Guo X."/>
            <person name="Li L."/>
            <person name="Luo R."/>
            <person name="Xu F."/>
            <person name="Yang P."/>
            <person name="Zhang L."/>
            <person name="Wang X."/>
            <person name="Qi H."/>
            <person name="Xiong Z."/>
            <person name="Que H."/>
            <person name="Xie Y."/>
            <person name="Holland P.W."/>
            <person name="Paps J."/>
            <person name="Zhu Y."/>
            <person name="Wu F."/>
            <person name="Chen Y."/>
            <person name="Wang J."/>
            <person name="Peng C."/>
            <person name="Meng J."/>
            <person name="Yang L."/>
            <person name="Liu J."/>
            <person name="Wen B."/>
            <person name="Zhang N."/>
            <person name="Huang Z."/>
            <person name="Zhu Q."/>
            <person name="Feng Y."/>
            <person name="Mount A."/>
            <person name="Hedgecock D."/>
            <person name="Xu Z."/>
            <person name="Liu Y."/>
            <person name="Domazet-Loso T."/>
            <person name="Du Y."/>
            <person name="Sun X."/>
            <person name="Zhang S."/>
            <person name="Liu B."/>
            <person name="Cheng P."/>
            <person name="Jiang X."/>
            <person name="Li J."/>
            <person name="Fan D."/>
            <person name="Wang W."/>
            <person name="Fu W."/>
            <person name="Wang T."/>
            <person name="Wang B."/>
            <person name="Zhang J."/>
            <person name="Peng Z."/>
            <person name="Li Y."/>
            <person name="Li N."/>
            <person name="Wang J."/>
            <person name="Chen M."/>
            <person name="He Y."/>
            <person name="Tan F."/>
            <person name="Song X."/>
            <person name="Zheng Q."/>
            <person name="Huang R."/>
            <person name="Yang H."/>
            <person name="Du X."/>
            <person name="Chen L."/>
            <person name="Yang M."/>
            <person name="Gaffney P.M."/>
            <person name="Wang S."/>
            <person name="Luo L."/>
            <person name="She Z."/>
            <person name="Ming Y."/>
            <person name="Huang W."/>
            <person name="Zhang S."/>
            <person name="Huang B."/>
            <person name="Zhang Y."/>
            <person name="Qu T."/>
            <person name="Ni P."/>
            <person name="Miao G."/>
            <person name="Wang J."/>
            <person name="Wang Q."/>
            <person name="Steinberg C.E."/>
            <person name="Wang H."/>
            <person name="Li N."/>
            <person name="Qian L."/>
            <person name="Zhang G."/>
            <person name="Li Y."/>
            <person name="Yang H."/>
            <person name="Liu X."/>
            <person name="Wang J."/>
            <person name="Yin Y."/>
            <person name="Wang J."/>
        </authorList>
    </citation>
    <scope>NUCLEOTIDE SEQUENCE [LARGE SCALE GENOMIC DNA]</scope>
    <source>
        <strain evidence="10">05x7-T-G4-1.051#20</strain>
    </source>
</reference>
<dbReference type="InterPro" id="IPR036238">
    <property type="entry name" value="Transglutaminase_C_sf"/>
</dbReference>
<dbReference type="HOGENOM" id="CLU_241350_0_0_1"/>
<evidence type="ECO:0000313" key="10">
    <source>
        <dbReference type="EMBL" id="EKC31609.1"/>
    </source>
</evidence>
<accession>K1QKI2</accession>
<protein>
    <recommendedName>
        <fullName evidence="7">protein-glutamine gamma-glutamyltransferase</fullName>
        <ecNumber evidence="7">2.3.2.13</ecNumber>
    </recommendedName>
</protein>
<proteinExistence type="inferred from homology"/>
<dbReference type="InterPro" id="IPR050779">
    <property type="entry name" value="Transglutaminase"/>
</dbReference>
<evidence type="ECO:0000256" key="1">
    <source>
        <dbReference type="ARBA" id="ARBA00001913"/>
    </source>
</evidence>
<feature type="compositionally biased region" description="Basic and acidic residues" evidence="8">
    <location>
        <begin position="620"/>
        <end position="638"/>
    </location>
</feature>
<keyword evidence="4" id="KW-0479">Metal-binding</keyword>
<dbReference type="Pfam" id="PF01841">
    <property type="entry name" value="Transglut_core"/>
    <property type="match status" value="2"/>
</dbReference>
<gene>
    <name evidence="10" type="ORF">CGI_10009854</name>
</gene>
<dbReference type="EMBL" id="JH817697">
    <property type="protein sequence ID" value="EKC31609.1"/>
    <property type="molecule type" value="Genomic_DNA"/>
</dbReference>
<dbReference type="SUPFAM" id="SSF81296">
    <property type="entry name" value="E set domains"/>
    <property type="match status" value="2"/>
</dbReference>
<dbReference type="SUPFAM" id="SSF54001">
    <property type="entry name" value="Cysteine proteinases"/>
    <property type="match status" value="3"/>
</dbReference>
<dbReference type="Gene3D" id="3.90.260.10">
    <property type="entry name" value="Transglutaminase-like"/>
    <property type="match status" value="3"/>
</dbReference>
<evidence type="ECO:0000259" key="9">
    <source>
        <dbReference type="SMART" id="SM00460"/>
    </source>
</evidence>
<dbReference type="Pfam" id="PF00927">
    <property type="entry name" value="Transglut_C"/>
    <property type="match status" value="2"/>
</dbReference>
<feature type="compositionally biased region" description="Basic and acidic residues" evidence="8">
    <location>
        <begin position="80"/>
        <end position="161"/>
    </location>
</feature>
<dbReference type="SMART" id="SM00460">
    <property type="entry name" value="TGc"/>
    <property type="match status" value="3"/>
</dbReference>
<feature type="region of interest" description="Disordered" evidence="8">
    <location>
        <begin position="901"/>
        <end position="968"/>
    </location>
</feature>
<dbReference type="PANTHER" id="PTHR11590">
    <property type="entry name" value="PROTEIN-GLUTAMINE GAMMA-GLUTAMYLTRANSFERASE"/>
    <property type="match status" value="1"/>
</dbReference>
<dbReference type="Pfam" id="PF00868">
    <property type="entry name" value="Transglut_N"/>
    <property type="match status" value="2"/>
</dbReference>
<dbReference type="InterPro" id="IPR036985">
    <property type="entry name" value="Transglutaminase-like_sf"/>
</dbReference>
<dbReference type="Gene3D" id="2.60.40.10">
    <property type="entry name" value="Immunoglobulins"/>
    <property type="match status" value="6"/>
</dbReference>
<evidence type="ECO:0000256" key="2">
    <source>
        <dbReference type="ARBA" id="ARBA00005968"/>
    </source>
</evidence>
<sequence length="1685" mass="191270">MPRRFRHNSRVGYHGRVGYRGRTGYRGRVGYHRRNRTSMYSPYSGGYSMDRYGVGRHRPYPWMRDLEEMAASSRRRRERVARQREDSEERRPRSEKKEDKEKREREREKKRKEEERLEKEKKEAEELLEKMREKERREKEERERLEKERASKRPLSIKDVDMNIPDNCKAHHTDKFELTQLPEDKRELVVRRGQEFSLILKLDQEYDKAKHDLVLHFTTGPNSSPIAGTDITLTVDENGRAPTHPENWHARLIGQNKIDVTVGVSPPCNCFVGEWSLFISAQSKMPDKNVQKEEFECSSDINILLNPWCKDDQVYMKDTNLLEEYVLNDQGAVFQGSSDHIGAKVWNFAQFEEGVLEVCFSLLRKSHGYKVGPHMSNPVTMARAISAIVNSNDDDGVLVGNWSGDYDDGTSPTAWINSSDILLQYSRNKGEAVRYGQCWVFSAVVTTVCRAIGLPCKSVTCFDSAHDTDGSTTIDYVFTRNADGYLKRDRDRTDDSIWNFHVWNEVWMARKDLKNEYDGWQVIDATPQEISDGKNFHVWNEVWMARKDLKNEYDGWQVIDATPQEISDDIFCCGPAPVAAIKTGNCKIFTGAKIFSKNPDGKPYTDSLTISRWQKSSPHDVTSDYKFPEGSREERRAVDNAAQASRVFRGKQTPNDVKIEMVEKDGMMVGEDFTIEFRLVNTSQKKREVSSLHLELYSKFYTGEIKSKIFFKPLPGLTLEGKKDKTFSVDVKSKDYLDKIAEQANMEVIISATVAKENNNKDNIVKVDNFRLRRADIEIKMPTSCKKGEELTAHLSFKNHLPVPMTKCVVYLGGAGFEKMEKIPQKDIPAKSDWKLSVKVKAKRVGLEQFSVTFDSQEVPDITGRAEVQSELPPWVSRRGLGTRSLNGMYTRLYRGGTFISPIPLEDPPSDPVAPTRTAEPVASGSIATYGPPRVKERPWARDKRLGTRNAGDESDEDEEDKKASEEELAKDLHVVSVDVKITENCEKHRTSQYSCTKARKNQDGVSLPPELVVRRGQPFRITVKFNQPFLKEKHGMQIIFITGKNPRPSDFTLVQLEPFKSVEAEHGWKSQVNETKGDSLTLDITPSSSCVIGEWSLSVTTVFSSSSLFCFLFPDDINILLNPWCKDDVVYLENENLLNEYVLNDRGVIFAGNYRQIGGRPWNFGQFEEGVLEICFHLLRRSHGNTVNGAKMSDPIQISRTITKILNCQDDDGVLVGNWSGDYSDGKKPTHWTGSAKILRQYEKNKGDPVCFGQCWVFSGLVTTVCRALGMPARSVTNFSSAHDTDCSLTIDTVMCKNEKGGLDKIPELCYDSVWNFHVWNEVWMARGDLGTSYHGWQAIDATPQELSGGTYCCGPASVAAIKRGDCSVNYDTAFVFSEVNADKIVWCRLKEDKWQMLYSDTDDVGRCISTKVADGKAFSETLSVGSEKFREDITDSYKCKEGTLEERMAVMQASKSAKVDRDNLKTQLKDLRISILDEDGIMVGENFTVKTEVTKLCEQKRTVSKLIVEVYTKRYTGDIVSHVTSHTFTDIALDGKKGEKQVLTHEVKGETYVPHLVEQCAMEVRVTALIKENGVIYIKSDEFRLRRPDLSFEVPKNARNGVPFDLTVSFKNTLPHPLTKCSLDLDGVVEDDEVKLSDVPANSEWKHTVKVTVNKSGQHQISGSFDSAELTDISGYINFTLKD</sequence>
<dbReference type="InterPro" id="IPR002931">
    <property type="entry name" value="Transglutaminase-like"/>
</dbReference>
<keyword evidence="6" id="KW-0012">Acyltransferase</keyword>
<dbReference type="InterPro" id="IPR008958">
    <property type="entry name" value="Transglutaminase_C"/>
</dbReference>
<evidence type="ECO:0000256" key="6">
    <source>
        <dbReference type="ARBA" id="ARBA00023315"/>
    </source>
</evidence>
<organism evidence="10">
    <name type="scientific">Magallana gigas</name>
    <name type="common">Pacific oyster</name>
    <name type="synonym">Crassostrea gigas</name>
    <dbReference type="NCBI Taxonomy" id="29159"/>
    <lineage>
        <taxon>Eukaryota</taxon>
        <taxon>Metazoa</taxon>
        <taxon>Spiralia</taxon>
        <taxon>Lophotrochozoa</taxon>
        <taxon>Mollusca</taxon>
        <taxon>Bivalvia</taxon>
        <taxon>Autobranchia</taxon>
        <taxon>Pteriomorphia</taxon>
        <taxon>Ostreida</taxon>
        <taxon>Ostreoidea</taxon>
        <taxon>Ostreidae</taxon>
        <taxon>Magallana</taxon>
    </lineage>
</organism>
<feature type="domain" description="Transglutaminase-like" evidence="9">
    <location>
        <begin position="430"/>
        <end position="527"/>
    </location>
</feature>
<dbReference type="InterPro" id="IPR038765">
    <property type="entry name" value="Papain-like_cys_pep_sf"/>
</dbReference>
<dbReference type="InterPro" id="IPR001102">
    <property type="entry name" value="Transglutaminase_N"/>
</dbReference>
<keyword evidence="5" id="KW-0106">Calcium</keyword>
<evidence type="ECO:0000256" key="3">
    <source>
        <dbReference type="ARBA" id="ARBA00022679"/>
    </source>
</evidence>